<dbReference type="STRING" id="307121.GA0070620_0784"/>
<gene>
    <name evidence="2" type="ORF">GA0070620_0784</name>
</gene>
<accession>A0A1C3MY98</accession>
<name>A0A1C3MY98_9ACTN</name>
<keyword evidence="1" id="KW-0732">Signal</keyword>
<dbReference type="PATRIC" id="fig|307121.4.peg.805"/>
<protein>
    <submittedName>
        <fullName evidence="2">Uncharacterized protein</fullName>
    </submittedName>
</protein>
<feature type="signal peptide" evidence="1">
    <location>
        <begin position="1"/>
        <end position="30"/>
    </location>
</feature>
<dbReference type="RefSeq" id="WP_091588601.1">
    <property type="nucleotide sequence ID" value="NZ_JBHRWG010000007.1"/>
</dbReference>
<proteinExistence type="predicted"/>
<evidence type="ECO:0000313" key="2">
    <source>
        <dbReference type="EMBL" id="SBV25312.1"/>
    </source>
</evidence>
<sequence>MPVVLPHRARPLLAAAAVLAAAALSACAGADEAPPAAAPSASSGAAVADVAPSQPPIKGKLRGYTTVQELTEAAELVVRGEVEAAGFRVDEVLRAASGSGVTAGSRITLTGLDRRTADMAQMSTLDPGQVVVLYLAKDPATATFRTLSGDFGVFDVDGAGEGAAASTRSRLMAVTGLRAEDPAAAGQGFRTTLGQLRAVAAQVR</sequence>
<feature type="chain" id="PRO_5008678447" evidence="1">
    <location>
        <begin position="31"/>
        <end position="204"/>
    </location>
</feature>
<keyword evidence="3" id="KW-1185">Reference proteome</keyword>
<dbReference type="AlphaFoldDB" id="A0A1C3MY98"/>
<evidence type="ECO:0000256" key="1">
    <source>
        <dbReference type="SAM" id="SignalP"/>
    </source>
</evidence>
<organism evidence="2 3">
    <name type="scientific">Micromonospora krabiensis</name>
    <dbReference type="NCBI Taxonomy" id="307121"/>
    <lineage>
        <taxon>Bacteria</taxon>
        <taxon>Bacillati</taxon>
        <taxon>Actinomycetota</taxon>
        <taxon>Actinomycetes</taxon>
        <taxon>Micromonosporales</taxon>
        <taxon>Micromonosporaceae</taxon>
        <taxon>Micromonospora</taxon>
    </lineage>
</organism>
<dbReference type="OrthoDB" id="3386477at2"/>
<dbReference type="EMBL" id="LT598496">
    <property type="protein sequence ID" value="SBV25312.1"/>
    <property type="molecule type" value="Genomic_DNA"/>
</dbReference>
<dbReference type="Proteomes" id="UP000199393">
    <property type="component" value="Chromosome I"/>
</dbReference>
<evidence type="ECO:0000313" key="3">
    <source>
        <dbReference type="Proteomes" id="UP000199393"/>
    </source>
</evidence>
<reference evidence="3" key="1">
    <citation type="submission" date="2016-06" db="EMBL/GenBank/DDBJ databases">
        <authorList>
            <person name="Varghese N."/>
        </authorList>
    </citation>
    <scope>NUCLEOTIDE SEQUENCE [LARGE SCALE GENOMIC DNA]</scope>
    <source>
        <strain evidence="3">DSM 45344</strain>
    </source>
</reference>